<keyword evidence="9" id="KW-0807">Transducer</keyword>
<feature type="domain" description="G-protein coupled receptors family 1 profile" evidence="11">
    <location>
        <begin position="1"/>
        <end position="194"/>
    </location>
</feature>
<evidence type="ECO:0000256" key="10">
    <source>
        <dbReference type="SAM" id="Phobius"/>
    </source>
</evidence>
<feature type="transmembrane region" description="Helical" evidence="10">
    <location>
        <begin position="410"/>
        <end position="427"/>
    </location>
</feature>
<proteinExistence type="predicted"/>
<name>A0AAU9Y126_9CNID</name>
<feature type="transmembrane region" description="Helical" evidence="10">
    <location>
        <begin position="168"/>
        <end position="187"/>
    </location>
</feature>
<dbReference type="PANTHER" id="PTHR24246">
    <property type="entry name" value="OLFACTORY RECEPTOR AND ADENOSINE RECEPTOR"/>
    <property type="match status" value="1"/>
</dbReference>
<evidence type="ECO:0000259" key="11">
    <source>
        <dbReference type="PROSITE" id="PS50262"/>
    </source>
</evidence>
<dbReference type="PANTHER" id="PTHR24246:SF27">
    <property type="entry name" value="ADENOSINE RECEPTOR, ISOFORM A"/>
    <property type="match status" value="1"/>
</dbReference>
<evidence type="ECO:0000313" key="12">
    <source>
        <dbReference type="EMBL" id="CAH3164004.1"/>
    </source>
</evidence>
<feature type="transmembrane region" description="Helical" evidence="10">
    <location>
        <begin position="607"/>
        <end position="628"/>
    </location>
</feature>
<dbReference type="GO" id="GO:0004930">
    <property type="term" value="F:G protein-coupled receptor activity"/>
    <property type="evidence" value="ECO:0007669"/>
    <property type="project" value="UniProtKB-KW"/>
</dbReference>
<feature type="transmembrane region" description="Helical" evidence="10">
    <location>
        <begin position="480"/>
        <end position="501"/>
    </location>
</feature>
<evidence type="ECO:0000256" key="2">
    <source>
        <dbReference type="ARBA" id="ARBA00022475"/>
    </source>
</evidence>
<evidence type="ECO:0000256" key="8">
    <source>
        <dbReference type="ARBA" id="ARBA00023180"/>
    </source>
</evidence>
<keyword evidence="7" id="KW-0675">Receptor</keyword>
<feature type="domain" description="G-protein coupled receptors family 1 profile" evidence="11">
    <location>
        <begin position="684"/>
        <end position="922"/>
    </location>
</feature>
<organism evidence="12 13">
    <name type="scientific">Pocillopora meandrina</name>
    <dbReference type="NCBI Taxonomy" id="46732"/>
    <lineage>
        <taxon>Eukaryota</taxon>
        <taxon>Metazoa</taxon>
        <taxon>Cnidaria</taxon>
        <taxon>Anthozoa</taxon>
        <taxon>Hexacorallia</taxon>
        <taxon>Scleractinia</taxon>
        <taxon>Astrocoeniina</taxon>
        <taxon>Pocilloporidae</taxon>
        <taxon>Pocillopora</taxon>
    </lineage>
</organism>
<keyword evidence="13" id="KW-1185">Reference proteome</keyword>
<feature type="transmembrane region" description="Helical" evidence="10">
    <location>
        <begin position="60"/>
        <end position="80"/>
    </location>
</feature>
<feature type="transmembrane region" description="Helical" evidence="10">
    <location>
        <begin position="788"/>
        <end position="808"/>
    </location>
</feature>
<evidence type="ECO:0000313" key="13">
    <source>
        <dbReference type="Proteomes" id="UP001159428"/>
    </source>
</evidence>
<dbReference type="Proteomes" id="UP001159428">
    <property type="component" value="Unassembled WGS sequence"/>
</dbReference>
<evidence type="ECO:0000256" key="3">
    <source>
        <dbReference type="ARBA" id="ARBA00022692"/>
    </source>
</evidence>
<feature type="transmembrane region" description="Helical" evidence="10">
    <location>
        <begin position="548"/>
        <end position="566"/>
    </location>
</feature>
<keyword evidence="3 10" id="KW-0812">Transmembrane</keyword>
<comment type="subcellular location">
    <subcellularLocation>
        <location evidence="1">Cell membrane</location>
        <topology evidence="1">Multi-pass membrane protein</topology>
    </subcellularLocation>
</comment>
<dbReference type="PRINTS" id="PR00237">
    <property type="entry name" value="GPCRRHODOPSN"/>
</dbReference>
<dbReference type="CDD" id="cd00637">
    <property type="entry name" value="7tm_classA_rhodopsin-like"/>
    <property type="match status" value="4"/>
</dbReference>
<gene>
    <name evidence="12" type="ORF">PMEA_00035806</name>
</gene>
<reference evidence="12 13" key="1">
    <citation type="submission" date="2022-05" db="EMBL/GenBank/DDBJ databases">
        <authorList>
            <consortium name="Genoscope - CEA"/>
            <person name="William W."/>
        </authorList>
    </citation>
    <scope>NUCLEOTIDE SEQUENCE [LARGE SCALE GENOMIC DNA]</scope>
</reference>
<keyword evidence="5" id="KW-0297">G-protein coupled receptor</keyword>
<dbReference type="AlphaFoldDB" id="A0AAU9Y126"/>
<evidence type="ECO:0000256" key="1">
    <source>
        <dbReference type="ARBA" id="ARBA00004651"/>
    </source>
</evidence>
<accession>A0AAU9Y126</accession>
<dbReference type="SUPFAM" id="SSF81321">
    <property type="entry name" value="Family A G protein-coupled receptor-like"/>
    <property type="match status" value="4"/>
</dbReference>
<feature type="transmembrane region" description="Helical" evidence="10">
    <location>
        <begin position="814"/>
        <end position="836"/>
    </location>
</feature>
<keyword evidence="8" id="KW-0325">Glycoprotein</keyword>
<feature type="transmembrane region" description="Helical" evidence="10">
    <location>
        <begin position="388"/>
        <end position="404"/>
    </location>
</feature>
<keyword evidence="4 10" id="KW-1133">Transmembrane helix</keyword>
<feature type="transmembrane region" description="Helical" evidence="10">
    <location>
        <begin position="439"/>
        <end position="460"/>
    </location>
</feature>
<evidence type="ECO:0000256" key="5">
    <source>
        <dbReference type="ARBA" id="ARBA00023040"/>
    </source>
</evidence>
<feature type="domain" description="G-protein coupled receptors family 1 profile" evidence="11">
    <location>
        <begin position="419"/>
        <end position="660"/>
    </location>
</feature>
<evidence type="ECO:0000256" key="4">
    <source>
        <dbReference type="ARBA" id="ARBA00022989"/>
    </source>
</evidence>
<evidence type="ECO:0000256" key="7">
    <source>
        <dbReference type="ARBA" id="ARBA00023170"/>
    </source>
</evidence>
<dbReference type="GO" id="GO:0005886">
    <property type="term" value="C:plasma membrane"/>
    <property type="evidence" value="ECO:0007669"/>
    <property type="project" value="UniProtKB-SubCell"/>
</dbReference>
<feature type="transmembrane region" description="Helical" evidence="10">
    <location>
        <begin position="86"/>
        <end position="108"/>
    </location>
</feature>
<keyword evidence="6 10" id="KW-0472">Membrane</keyword>
<keyword evidence="2" id="KW-1003">Cell membrane</keyword>
<dbReference type="EMBL" id="CALNXJ010000098">
    <property type="protein sequence ID" value="CAH3164004.1"/>
    <property type="molecule type" value="Genomic_DNA"/>
</dbReference>
<feature type="transmembrane region" description="Helical" evidence="10">
    <location>
        <begin position="224"/>
        <end position="246"/>
    </location>
</feature>
<dbReference type="PROSITE" id="PS50262">
    <property type="entry name" value="G_PROTEIN_RECEP_F1_2"/>
    <property type="match status" value="3"/>
</dbReference>
<feature type="transmembrane region" description="Helical" evidence="10">
    <location>
        <begin position="20"/>
        <end position="48"/>
    </location>
</feature>
<dbReference type="InterPro" id="IPR017452">
    <property type="entry name" value="GPCR_Rhodpsn_7TM"/>
</dbReference>
<feature type="transmembrane region" description="Helical" evidence="10">
    <location>
        <begin position="302"/>
        <end position="323"/>
    </location>
</feature>
<comment type="caution">
    <text evidence="12">The sequence shown here is derived from an EMBL/GenBank/DDBJ whole genome shotgun (WGS) entry which is preliminary data.</text>
</comment>
<feature type="transmembrane region" description="Helical" evidence="10">
    <location>
        <begin position="896"/>
        <end position="913"/>
    </location>
</feature>
<feature type="transmembrane region" description="Helical" evidence="10">
    <location>
        <begin position="335"/>
        <end position="353"/>
    </location>
</feature>
<sequence length="1126" mass="127850">MSVVQEHWSLCRYARDAAHITANVLFLVTLMTTPAISVDRLLALLLGLRYKQIVTLRRTYIIVTTFWVFTLVASLCGIFYDRIIFLYSYLVTSFCLVISFASYTKIFCTLRNHQAQVRDQQQASQTNALNMARLKKAVDSALWVQLALAVCFAPIYMVKIVIAHTKKYSLVLVVTRKVALILLYFYSTLNPFLYCWKISEVNTFEELVCSSSLAGEFEQYSLRLSAIIIFFSLTAFLGNSLIFVALHKVSSLHPPSKLLFRCLVTSDLLVGYGLSLMSLLTMAAMSVDRLLALFLGLRYKQIVTLNCTYIIVATLCIITFVATLCNVLDSRIAPWFGRIIISCCLLISIASYAKIFCALRRHHAQIQSHVQQQPSQPNALNMARYRKAVYSALWVQLVLLACYVPESVHILLSITAFLTNSLILVALHKESSLHRPSKLLYRSLATTDLLVGLVAQPLYATYWMSLVQEHWSLCRYAFDALYIMGSALFLVSLMTMTAISVDRLLALLLGLRYKQIVTLKRTYIIVATIWILAIVSSLWALLDDRIILLHRLITTPLCLLISLASYTKIFRTLRYHQVQAEDPVQQQPSQLNVLNIAQYRKAVYSALWVQLALVVCFAPFFIVVTAIAHSNKTHSSHLVILWGIADVLVYFNSTLNPFLYCWRISEVRQAMKQTIRQALCSFAGNSLILVALYKESSLHPPSKLLYRCLATTDLLVGLVAQPLYATYWMSVFQEHWSRCRYARDAGYVTSYVLILVSLMTMTAISVDRLLALLLGLRYKQIVTLKRTYIIVTTFWVFNIVASLCGIFYPSIIYLYSSLVSPFCLVISFASYTKIFCTLRNHQAQVRDQQQSSQTNALNMARFRKAVDSALWVQLALVVCYAPMYTVEIVVTRTNKYSLLLVIVRKVAIILLYYNSTLNPFLYCWKINVITQENISKHFTVEFSTLSNKKASDKTSKSSLRDVFEAGVVCYDKTISTSIPIIKRKRLTLMLTLSFHKRRSSFSLEFALLSEKYPEKSFCKNENFSNLKRGGVFVVVLNFDRVFLTVIIMSNLAQSYITLVIGGELPIAQGNYDMKNSVTAIYMEALAEKNLGELRLTIFPTITLKLLAKGGEQIENVKETAKNCLKK</sequence>
<dbReference type="InterPro" id="IPR000276">
    <property type="entry name" value="GPCR_Rhodpsn"/>
</dbReference>
<feature type="transmembrane region" description="Helical" evidence="10">
    <location>
        <begin position="869"/>
        <end position="890"/>
    </location>
</feature>
<feature type="transmembrane region" description="Helical" evidence="10">
    <location>
        <begin position="751"/>
        <end position="776"/>
    </location>
</feature>
<feature type="transmembrane region" description="Helical" evidence="10">
    <location>
        <begin position="640"/>
        <end position="662"/>
    </location>
</feature>
<evidence type="ECO:0000256" key="6">
    <source>
        <dbReference type="ARBA" id="ARBA00023136"/>
    </source>
</evidence>
<dbReference type="Pfam" id="PF00001">
    <property type="entry name" value="7tm_1"/>
    <property type="match status" value="3"/>
</dbReference>
<protein>
    <recommendedName>
        <fullName evidence="11">G-protein coupled receptors family 1 profile domain-containing protein</fullName>
    </recommendedName>
</protein>
<feature type="transmembrane region" description="Helical" evidence="10">
    <location>
        <begin position="522"/>
        <end position="542"/>
    </location>
</feature>
<dbReference type="Gene3D" id="1.20.1070.10">
    <property type="entry name" value="Rhodopsin 7-helix transmembrane proteins"/>
    <property type="match status" value="4"/>
</dbReference>
<feature type="transmembrane region" description="Helical" evidence="10">
    <location>
        <begin position="141"/>
        <end position="162"/>
    </location>
</feature>
<evidence type="ECO:0000256" key="9">
    <source>
        <dbReference type="ARBA" id="ARBA00023224"/>
    </source>
</evidence>